<dbReference type="GO" id="GO:0016787">
    <property type="term" value="F:hydrolase activity"/>
    <property type="evidence" value="ECO:0007669"/>
    <property type="project" value="UniProtKB-KW"/>
</dbReference>
<dbReference type="Pfam" id="PF12697">
    <property type="entry name" value="Abhydrolase_6"/>
    <property type="match status" value="1"/>
</dbReference>
<dbReference type="Gene3D" id="3.40.50.1820">
    <property type="entry name" value="alpha/beta hydrolase"/>
    <property type="match status" value="1"/>
</dbReference>
<dbReference type="InterPro" id="IPR000073">
    <property type="entry name" value="AB_hydrolase_1"/>
</dbReference>
<dbReference type="PRINTS" id="PR00111">
    <property type="entry name" value="ABHYDROLASE"/>
</dbReference>
<dbReference type="InterPro" id="IPR050266">
    <property type="entry name" value="AB_hydrolase_sf"/>
</dbReference>
<accession>A0A7C4Q4I2</accession>
<dbReference type="EMBL" id="DSXR01000088">
    <property type="protein sequence ID" value="HGS87693.1"/>
    <property type="molecule type" value="Genomic_DNA"/>
</dbReference>
<reference evidence="2" key="1">
    <citation type="journal article" date="2020" name="mSystems">
        <title>Genome- and Community-Level Interaction Insights into Carbon Utilization and Element Cycling Functions of Hydrothermarchaeota in Hydrothermal Sediment.</title>
        <authorList>
            <person name="Zhou Z."/>
            <person name="Liu Y."/>
            <person name="Xu W."/>
            <person name="Pan J."/>
            <person name="Luo Z.H."/>
            <person name="Li M."/>
        </authorList>
    </citation>
    <scope>NUCLEOTIDE SEQUENCE [LARGE SCALE GENOMIC DNA]</scope>
    <source>
        <strain evidence="2">SpSt-556</strain>
    </source>
</reference>
<keyword evidence="2" id="KW-0378">Hydrolase</keyword>
<dbReference type="SUPFAM" id="SSF53474">
    <property type="entry name" value="alpha/beta-Hydrolases"/>
    <property type="match status" value="1"/>
</dbReference>
<sequence length="267" mass="29508">MIHWEKERKIMELKTVDLAVEQHGEGIPLVLLHGFPLNRRIWHPIVPLLEKKSRLILPDLRGFGESPQEVEEFSMRLLAADVLQLLDRLNIEKAVIAGHSMGGYVALEFAHAYPHRLKGLALVASQADADSPERRQARLITAREVRSRGIRYIAEGMPSKLSADAAIQTQLSQMISACSVPVVVAALKAMADRRDANPWLPEIQVPVLAITGGEDQLVPVEKAYSLIKLVNKGWVIEIPEAGHMPMMESPQKTADALFQLVCAANGC</sequence>
<organism evidence="2">
    <name type="scientific">Bellilinea caldifistulae</name>
    <dbReference type="NCBI Taxonomy" id="360411"/>
    <lineage>
        <taxon>Bacteria</taxon>
        <taxon>Bacillati</taxon>
        <taxon>Chloroflexota</taxon>
        <taxon>Anaerolineae</taxon>
        <taxon>Anaerolineales</taxon>
        <taxon>Anaerolineaceae</taxon>
        <taxon>Bellilinea</taxon>
    </lineage>
</organism>
<name>A0A7C4Q4I2_9CHLR</name>
<protein>
    <submittedName>
        <fullName evidence="2">Alpha/beta hydrolase</fullName>
    </submittedName>
</protein>
<dbReference type="InterPro" id="IPR029058">
    <property type="entry name" value="AB_hydrolase_fold"/>
</dbReference>
<comment type="caution">
    <text evidence="2">The sequence shown here is derived from an EMBL/GenBank/DDBJ whole genome shotgun (WGS) entry which is preliminary data.</text>
</comment>
<dbReference type="PANTHER" id="PTHR43798">
    <property type="entry name" value="MONOACYLGLYCEROL LIPASE"/>
    <property type="match status" value="1"/>
</dbReference>
<dbReference type="AlphaFoldDB" id="A0A7C4Q4I2"/>
<proteinExistence type="predicted"/>
<evidence type="ECO:0000313" key="2">
    <source>
        <dbReference type="EMBL" id="HGS87693.1"/>
    </source>
</evidence>
<feature type="domain" description="AB hydrolase-1" evidence="1">
    <location>
        <begin position="29"/>
        <end position="256"/>
    </location>
</feature>
<gene>
    <name evidence="2" type="ORF">ENT17_08745</name>
</gene>
<evidence type="ECO:0000259" key="1">
    <source>
        <dbReference type="Pfam" id="PF12697"/>
    </source>
</evidence>